<accession>A0ABX4CAQ5</accession>
<protein>
    <recommendedName>
        <fullName evidence="3">Lipoprotein</fullName>
    </recommendedName>
</protein>
<keyword evidence="2" id="KW-1185">Reference proteome</keyword>
<evidence type="ECO:0000313" key="2">
    <source>
        <dbReference type="Proteomes" id="UP000198302"/>
    </source>
</evidence>
<evidence type="ECO:0008006" key="3">
    <source>
        <dbReference type="Google" id="ProtNLM"/>
    </source>
</evidence>
<dbReference type="EMBL" id="MUGX01000007">
    <property type="protein sequence ID" value="OXA90189.1"/>
    <property type="molecule type" value="Genomic_DNA"/>
</dbReference>
<evidence type="ECO:0000313" key="1">
    <source>
        <dbReference type="EMBL" id="OXA90189.1"/>
    </source>
</evidence>
<dbReference type="Proteomes" id="UP000198302">
    <property type="component" value="Unassembled WGS sequence"/>
</dbReference>
<dbReference type="PROSITE" id="PS51257">
    <property type="entry name" value="PROKAR_LIPOPROTEIN"/>
    <property type="match status" value="1"/>
</dbReference>
<comment type="caution">
    <text evidence="1">The sequence shown here is derived from an EMBL/GenBank/DDBJ whole genome shotgun (WGS) entry which is preliminary data.</text>
</comment>
<sequence>MKKTLIIITIMLLFFSCTKKTEFIKSKTIADLFLLKNPPQEDSLVKKLVKDFLLKNPPKYKNKINRIDFYIYNSDTKYFLDHGEDNPSGLSLGEQQLNFYNNYRIAIFSISKCKNNEKRLVGELQFDNKYGDFYKPDTIIYKCK</sequence>
<reference evidence="1 2" key="1">
    <citation type="submission" date="2016-11" db="EMBL/GenBank/DDBJ databases">
        <title>Whole genomes of Flavobacteriaceae.</title>
        <authorList>
            <person name="Stine C."/>
            <person name="Li C."/>
            <person name="Tadesse D."/>
        </authorList>
    </citation>
    <scope>NUCLEOTIDE SEQUENCE [LARGE SCALE GENOMIC DNA]</scope>
    <source>
        <strain evidence="1 2">ATCC 51468</strain>
    </source>
</reference>
<proteinExistence type="predicted"/>
<name>A0ABX4CAQ5_9FLAO</name>
<gene>
    <name evidence="1" type="ORF">B0A73_03955</name>
</gene>
<organism evidence="1 2">
    <name type="scientific">Flavobacterium hibernum</name>
    <dbReference type="NCBI Taxonomy" id="37752"/>
    <lineage>
        <taxon>Bacteria</taxon>
        <taxon>Pseudomonadati</taxon>
        <taxon>Bacteroidota</taxon>
        <taxon>Flavobacteriia</taxon>
        <taxon>Flavobacteriales</taxon>
        <taxon>Flavobacteriaceae</taxon>
        <taxon>Flavobacterium</taxon>
    </lineage>
</organism>
<dbReference type="RefSeq" id="WP_052480261.1">
    <property type="nucleotide sequence ID" value="NZ_JPRK01000023.1"/>
</dbReference>